<feature type="region of interest" description="Disordered" evidence="2">
    <location>
        <begin position="22"/>
        <end position="107"/>
    </location>
</feature>
<evidence type="ECO:0000313" key="3">
    <source>
        <dbReference type="EMBL" id="CAE6516305.1"/>
    </source>
</evidence>
<dbReference type="EMBL" id="CAJMWT010006405">
    <property type="protein sequence ID" value="CAE6516305.1"/>
    <property type="molecule type" value="Genomic_DNA"/>
</dbReference>
<organism evidence="3 4">
    <name type="scientific">Rhizoctonia solani</name>
    <dbReference type="NCBI Taxonomy" id="456999"/>
    <lineage>
        <taxon>Eukaryota</taxon>
        <taxon>Fungi</taxon>
        <taxon>Dikarya</taxon>
        <taxon>Basidiomycota</taxon>
        <taxon>Agaricomycotina</taxon>
        <taxon>Agaricomycetes</taxon>
        <taxon>Cantharellales</taxon>
        <taxon>Ceratobasidiaceae</taxon>
        <taxon>Rhizoctonia</taxon>
    </lineage>
</organism>
<proteinExistence type="predicted"/>
<gene>
    <name evidence="3" type="ORF">RDB_LOCUS159835</name>
</gene>
<dbReference type="AlphaFoldDB" id="A0A8H3DDH4"/>
<reference evidence="3" key="1">
    <citation type="submission" date="2021-01" db="EMBL/GenBank/DDBJ databases">
        <authorList>
            <person name="Kaushik A."/>
        </authorList>
    </citation>
    <scope>NUCLEOTIDE SEQUENCE</scope>
    <source>
        <strain evidence="3">AG2-2IIIB</strain>
    </source>
</reference>
<feature type="compositionally biased region" description="Polar residues" evidence="2">
    <location>
        <begin position="34"/>
        <end position="45"/>
    </location>
</feature>
<feature type="coiled-coil region" evidence="1">
    <location>
        <begin position="162"/>
        <end position="212"/>
    </location>
</feature>
<comment type="caution">
    <text evidence="3">The sequence shown here is derived from an EMBL/GenBank/DDBJ whole genome shotgun (WGS) entry which is preliminary data.</text>
</comment>
<accession>A0A8H3DDH4</accession>
<dbReference type="Proteomes" id="UP000663843">
    <property type="component" value="Unassembled WGS sequence"/>
</dbReference>
<name>A0A8H3DDH4_9AGAM</name>
<protein>
    <submittedName>
        <fullName evidence="3">Uncharacterized protein</fullName>
    </submittedName>
</protein>
<evidence type="ECO:0000256" key="1">
    <source>
        <dbReference type="SAM" id="Coils"/>
    </source>
</evidence>
<sequence>MSRPKSSGPKNRFCGWLRTFGRSSSESHLPMSAPVSSSVPLSQISIPGAAEETQALEHASSTPHLSPPPGELPEPSHSAPAPVVDNDRPNPQPTPPSAADMSVSEPADKETNITNQTWSSLRVALQGLGSVSRVFPHLASAASILLACFDGLEAAAKNQPDYEDLARELKSLIQSLESHTNTLGSPSMTKCISGITIEIEQQAEQIDKLKIRNAGRKFLVAKADEEYVLRHYRRIQSLFRQLQASLSQPGPGYIGF</sequence>
<keyword evidence="1" id="KW-0175">Coiled coil</keyword>
<evidence type="ECO:0000256" key="2">
    <source>
        <dbReference type="SAM" id="MobiDB-lite"/>
    </source>
</evidence>
<evidence type="ECO:0000313" key="4">
    <source>
        <dbReference type="Proteomes" id="UP000663843"/>
    </source>
</evidence>